<keyword evidence="3" id="KW-1185">Reference proteome</keyword>
<dbReference type="SUPFAM" id="SSF52540">
    <property type="entry name" value="P-loop containing nucleoside triphosphate hydrolases"/>
    <property type="match status" value="1"/>
</dbReference>
<accession>A0ABU8TSH3</accession>
<organism evidence="2 3">
    <name type="scientific">Roseibium algae</name>
    <dbReference type="NCBI Taxonomy" id="3123038"/>
    <lineage>
        <taxon>Bacteria</taxon>
        <taxon>Pseudomonadati</taxon>
        <taxon>Pseudomonadota</taxon>
        <taxon>Alphaproteobacteria</taxon>
        <taxon>Hyphomicrobiales</taxon>
        <taxon>Stappiaceae</taxon>
        <taxon>Roseibium</taxon>
    </lineage>
</organism>
<dbReference type="InterPro" id="IPR003593">
    <property type="entry name" value="AAA+_ATPase"/>
</dbReference>
<sequence>MTEPTNLILYGPPGTGKTFATAWEAVRLCLGYGASTKLENDRAALMGEYRRLVDEGRIEFVTFHQSLSYEEFVEGLRPSTGDDDLEAGPETETNAGFSLKCHEGIFKRISERARLDQGDSGGAQHLDRSQALFKLSLIGPDWRNQLAKAVQDNGIAWGFGAGNDWSAPEFEYFDAIKQKWQQSHPGISSGAADISGTRYFRGAIDIDNYVLLTVGKNRIVALGQVDGEYEHRPDAGEREHFRKITWLWTSKDGADRSAFYPKRFSAWQPIYQLAADRIDWDALEEIAFGADTPRVGDVGRDHVLIIDEINRANISKVFGELITLLEQDKRLGAQNEVRVQLPYSKKRFGVPPNLHIVGTMNTADRSIALLDTALRRRFTFKELMPDPTVLSGDVGGINLRTLLSTINERIEYLFDREHQIGHAYFTGCGNRADVEDVMRHKIIPLLAEYFYEDWSKVAAVLGDGQGMTKKHFLESASLQPPKGMLEDDLNSNKLRWSVKRKFDFSEFEA</sequence>
<dbReference type="EMBL" id="JBAKIA010000023">
    <property type="protein sequence ID" value="MEJ8476656.1"/>
    <property type="molecule type" value="Genomic_DNA"/>
</dbReference>
<dbReference type="SMART" id="SM00382">
    <property type="entry name" value="AAA"/>
    <property type="match status" value="1"/>
</dbReference>
<dbReference type="InterPro" id="IPR027417">
    <property type="entry name" value="P-loop_NTPase"/>
</dbReference>
<reference evidence="2 3" key="1">
    <citation type="submission" date="2024-02" db="EMBL/GenBank/DDBJ databases">
        <title>Roseibium algae sp. nov., isolated from marine alga (Grateloupia sp.), showing potential in myo-inositol conversion.</title>
        <authorList>
            <person name="Wang Y."/>
        </authorList>
    </citation>
    <scope>NUCLEOTIDE SEQUENCE [LARGE SCALE GENOMIC DNA]</scope>
    <source>
        <strain evidence="2 3">H3510</strain>
    </source>
</reference>
<comment type="caution">
    <text evidence="2">The sequence shown here is derived from an EMBL/GenBank/DDBJ whole genome shotgun (WGS) entry which is preliminary data.</text>
</comment>
<dbReference type="InterPro" id="IPR011704">
    <property type="entry name" value="ATPase_dyneun-rel_AAA"/>
</dbReference>
<name>A0ABU8TSH3_9HYPH</name>
<evidence type="ECO:0000313" key="2">
    <source>
        <dbReference type="EMBL" id="MEJ8476656.1"/>
    </source>
</evidence>
<protein>
    <submittedName>
        <fullName evidence="2">AAA family ATPase</fullName>
    </submittedName>
</protein>
<dbReference type="Pfam" id="PF07728">
    <property type="entry name" value="AAA_5"/>
    <property type="match status" value="1"/>
</dbReference>
<proteinExistence type="predicted"/>
<evidence type="ECO:0000259" key="1">
    <source>
        <dbReference type="SMART" id="SM00382"/>
    </source>
</evidence>
<gene>
    <name evidence="2" type="ORF">V6575_21430</name>
</gene>
<dbReference type="InterPro" id="IPR052934">
    <property type="entry name" value="Methyl-DNA_Rec/Restrict_Enz"/>
</dbReference>
<dbReference type="RefSeq" id="WP_340277342.1">
    <property type="nucleotide sequence ID" value="NZ_JBAKIA010000023.1"/>
</dbReference>
<dbReference type="Gene3D" id="3.40.50.300">
    <property type="entry name" value="P-loop containing nucleotide triphosphate hydrolases"/>
    <property type="match status" value="1"/>
</dbReference>
<dbReference type="PANTHER" id="PTHR37291:SF1">
    <property type="entry name" value="TYPE IV METHYL-DIRECTED RESTRICTION ENZYME ECOKMCRB SUBUNIT"/>
    <property type="match status" value="1"/>
</dbReference>
<dbReference type="PANTHER" id="PTHR37291">
    <property type="entry name" value="5-METHYLCYTOSINE-SPECIFIC RESTRICTION ENZYME B"/>
    <property type="match status" value="1"/>
</dbReference>
<feature type="domain" description="AAA+ ATPase" evidence="1">
    <location>
        <begin position="3"/>
        <end position="388"/>
    </location>
</feature>
<evidence type="ECO:0000313" key="3">
    <source>
        <dbReference type="Proteomes" id="UP001385499"/>
    </source>
</evidence>
<dbReference type="Proteomes" id="UP001385499">
    <property type="component" value="Unassembled WGS sequence"/>
</dbReference>